<dbReference type="InterPro" id="IPR000571">
    <property type="entry name" value="Znf_CCCH"/>
</dbReference>
<keyword evidence="9" id="KW-1185">Reference proteome</keyword>
<evidence type="ECO:0000256" key="2">
    <source>
        <dbReference type="ARBA" id="ARBA00022771"/>
    </source>
</evidence>
<keyword evidence="3 5" id="KW-0862">Zinc</keyword>
<comment type="caution">
    <text evidence="8">The sequence shown here is derived from an EMBL/GenBank/DDBJ whole genome shotgun (WGS) entry which is preliminary data.</text>
</comment>
<dbReference type="PRINTS" id="PR01217">
    <property type="entry name" value="PRICHEXTENSN"/>
</dbReference>
<feature type="domain" description="C3H1-type" evidence="7">
    <location>
        <begin position="616"/>
        <end position="644"/>
    </location>
</feature>
<evidence type="ECO:0000256" key="4">
    <source>
        <dbReference type="ARBA" id="ARBA00023125"/>
    </source>
</evidence>
<evidence type="ECO:0000313" key="8">
    <source>
        <dbReference type="EMBL" id="KAK3017918.1"/>
    </source>
</evidence>
<dbReference type="GO" id="GO:0008270">
    <property type="term" value="F:zinc ion binding"/>
    <property type="evidence" value="ECO:0007669"/>
    <property type="project" value="UniProtKB-KW"/>
</dbReference>
<dbReference type="EMBL" id="JAVXUP010000967">
    <property type="protein sequence ID" value="KAK3017918.1"/>
    <property type="molecule type" value="Genomic_DNA"/>
</dbReference>
<accession>A0AA88W231</accession>
<dbReference type="GO" id="GO:0003677">
    <property type="term" value="F:DNA binding"/>
    <property type="evidence" value="ECO:0007669"/>
    <property type="project" value="UniProtKB-KW"/>
</dbReference>
<gene>
    <name evidence="8" type="ORF">RJ639_004007</name>
</gene>
<dbReference type="AlphaFoldDB" id="A0AA88W231"/>
<feature type="region of interest" description="Disordered" evidence="6">
    <location>
        <begin position="348"/>
        <end position="372"/>
    </location>
</feature>
<sequence length="755" mass="81685">MSLDLEDCHNDDSTIPLIPITPIEEEQTTENLPPEMAIPVSISVNPQVSDLPPVSLKSPANGNPAVEKVPGIEGDVVAAAAAVLTAILKSNERGSMVDTDLLIQILSDPKMVEKLISGEAAAANTRTEQVSAPKPEAPLARLPSPKSYVTVMKPVNERSAPANTLTSPALKLKTASSLVRMASLKPEMAVKRLANEKRPQASIANTPISRSPSVPLPSSKPDDEKAIKNFIHKHGAHARNGTAHMAGSKPVVQLDHLPSSKPDEYGADDGTEKDFMPVSKVITPLAPSSNPKPEMVVLARPKPVVVPRLKPPLSSPNSEMVVLPMPNPSLSKANTVVMPRPNPPFSSPKPEIVVLPRPKPHVSTSKPDMTVLSMPNPPMSTPKPGMVLVPKPNLPLTTPRPDMLPMPNPPFSVLKSETDVMPTPHPPYPRLKPEICVMPWPNPSFSNPNPEMGVMPRPNPPFSCRKPEMGVMPRPSSPVNMAVFPKPNQPITTPIPRPNPPFPTMLPMPNPPFSTAVPRPNPPFSVAMPRPNLHHISNALQSSLNLKLHSPATVHSCTAPAAPPVKDANYYKNLIKQHGERQETQDHDSSLDAKLCNYLRGSAELAQNLKQSESKPKHQKPCMYFNSTKGCRNGSNCTFQHTSIQQPRPGGELESAPAAKRLKHGVYTSSLPSARIVVENSRNTSVKEFKYGLMQKKYAQLIHASAQPVHPISSALLDMPIPIQCNQNLVTDANQRLPEEVAPGIIRSSNVLAKL</sequence>
<keyword evidence="2 5" id="KW-0863">Zinc-finger</keyword>
<feature type="compositionally biased region" description="Polar residues" evidence="6">
    <location>
        <begin position="202"/>
        <end position="212"/>
    </location>
</feature>
<evidence type="ECO:0000256" key="6">
    <source>
        <dbReference type="SAM" id="MobiDB-lite"/>
    </source>
</evidence>
<dbReference type="PANTHER" id="PTHR33400">
    <property type="entry name" value="ZINC FINGER CCCH DOMAIN-CONTAINING PROTEIN 6-RELATED"/>
    <property type="match status" value="1"/>
</dbReference>
<reference evidence="8" key="1">
    <citation type="submission" date="2022-12" db="EMBL/GenBank/DDBJ databases">
        <title>Draft genome assemblies for two species of Escallonia (Escalloniales).</title>
        <authorList>
            <person name="Chanderbali A."/>
            <person name="Dervinis C."/>
            <person name="Anghel I."/>
            <person name="Soltis D."/>
            <person name="Soltis P."/>
            <person name="Zapata F."/>
        </authorList>
    </citation>
    <scope>NUCLEOTIDE SEQUENCE</scope>
    <source>
        <strain evidence="8">UCBG64.0493</strain>
        <tissue evidence="8">Leaf</tissue>
    </source>
</reference>
<protein>
    <recommendedName>
        <fullName evidence="7">C3H1-type domain-containing protein</fullName>
    </recommendedName>
</protein>
<dbReference type="Proteomes" id="UP001188597">
    <property type="component" value="Unassembled WGS sequence"/>
</dbReference>
<dbReference type="PROSITE" id="PS50103">
    <property type="entry name" value="ZF_C3H1"/>
    <property type="match status" value="1"/>
</dbReference>
<dbReference type="SUPFAM" id="SSF90229">
    <property type="entry name" value="CCCH zinc finger"/>
    <property type="match status" value="1"/>
</dbReference>
<feature type="region of interest" description="Disordered" evidence="6">
    <location>
        <begin position="195"/>
        <end position="223"/>
    </location>
</feature>
<name>A0AA88W231_9ASTE</name>
<keyword evidence="1 5" id="KW-0479">Metal-binding</keyword>
<keyword evidence="4" id="KW-0238">DNA-binding</keyword>
<organism evidence="8 9">
    <name type="scientific">Escallonia herrerae</name>
    <dbReference type="NCBI Taxonomy" id="1293975"/>
    <lineage>
        <taxon>Eukaryota</taxon>
        <taxon>Viridiplantae</taxon>
        <taxon>Streptophyta</taxon>
        <taxon>Embryophyta</taxon>
        <taxon>Tracheophyta</taxon>
        <taxon>Spermatophyta</taxon>
        <taxon>Magnoliopsida</taxon>
        <taxon>eudicotyledons</taxon>
        <taxon>Gunneridae</taxon>
        <taxon>Pentapetalae</taxon>
        <taxon>asterids</taxon>
        <taxon>campanulids</taxon>
        <taxon>Escalloniales</taxon>
        <taxon>Escalloniaceae</taxon>
        <taxon>Escallonia</taxon>
    </lineage>
</organism>
<proteinExistence type="predicted"/>
<evidence type="ECO:0000313" key="9">
    <source>
        <dbReference type="Proteomes" id="UP001188597"/>
    </source>
</evidence>
<evidence type="ECO:0000259" key="7">
    <source>
        <dbReference type="PROSITE" id="PS50103"/>
    </source>
</evidence>
<feature type="zinc finger region" description="C3H1-type" evidence="5">
    <location>
        <begin position="616"/>
        <end position="644"/>
    </location>
</feature>
<evidence type="ECO:0000256" key="3">
    <source>
        <dbReference type="ARBA" id="ARBA00022833"/>
    </source>
</evidence>
<dbReference type="InterPro" id="IPR036855">
    <property type="entry name" value="Znf_CCCH_sf"/>
</dbReference>
<evidence type="ECO:0000256" key="5">
    <source>
        <dbReference type="PROSITE-ProRule" id="PRU00723"/>
    </source>
</evidence>
<evidence type="ECO:0000256" key="1">
    <source>
        <dbReference type="ARBA" id="ARBA00022723"/>
    </source>
</evidence>
<dbReference type="PANTHER" id="PTHR33400:SF9">
    <property type="entry name" value="C3H1-TYPE DOMAIN-CONTAINING PROTEIN"/>
    <property type="match status" value="1"/>
</dbReference>